<evidence type="ECO:0000259" key="4">
    <source>
        <dbReference type="Pfam" id="PF00005"/>
    </source>
</evidence>
<keyword evidence="1" id="KW-0813">Transport</keyword>
<dbReference type="RefSeq" id="WP_227626059.1">
    <property type="nucleotide sequence ID" value="NZ_BAZW01000101.1"/>
</dbReference>
<organism evidence="5 6">
    <name type="scientific">Geofilum rubicundum JCM 15548</name>
    <dbReference type="NCBI Taxonomy" id="1236989"/>
    <lineage>
        <taxon>Bacteria</taxon>
        <taxon>Pseudomonadati</taxon>
        <taxon>Bacteroidota</taxon>
        <taxon>Bacteroidia</taxon>
        <taxon>Marinilabiliales</taxon>
        <taxon>Marinilabiliaceae</taxon>
        <taxon>Geofilum</taxon>
    </lineage>
</organism>
<dbReference type="STRING" id="1236989.JCM15548_14641"/>
<name>A0A0E9LRA8_9BACT</name>
<evidence type="ECO:0000313" key="5">
    <source>
        <dbReference type="EMBL" id="GAO27789.1"/>
    </source>
</evidence>
<evidence type="ECO:0000256" key="1">
    <source>
        <dbReference type="ARBA" id="ARBA00022448"/>
    </source>
</evidence>
<evidence type="ECO:0000313" key="6">
    <source>
        <dbReference type="Proteomes" id="UP000032900"/>
    </source>
</evidence>
<feature type="domain" description="ABC transporter" evidence="4">
    <location>
        <begin position="17"/>
        <end position="54"/>
    </location>
</feature>
<keyword evidence="3" id="KW-0067">ATP-binding</keyword>
<dbReference type="Proteomes" id="UP000032900">
    <property type="component" value="Unassembled WGS sequence"/>
</dbReference>
<dbReference type="Pfam" id="PF00005">
    <property type="entry name" value="ABC_tran"/>
    <property type="match status" value="1"/>
</dbReference>
<dbReference type="SUPFAM" id="SSF52540">
    <property type="entry name" value="P-loop containing nucleoside triphosphate hydrolases"/>
    <property type="match status" value="1"/>
</dbReference>
<dbReference type="InterPro" id="IPR027417">
    <property type="entry name" value="P-loop_NTPase"/>
</dbReference>
<reference evidence="5 6" key="1">
    <citation type="journal article" date="2015" name="Microbes Environ.">
        <title>Distribution and evolution of nitrogen fixation genes in the phylum bacteroidetes.</title>
        <authorList>
            <person name="Inoue J."/>
            <person name="Oshima K."/>
            <person name="Suda W."/>
            <person name="Sakamoto M."/>
            <person name="Iino T."/>
            <person name="Noda S."/>
            <person name="Hongoh Y."/>
            <person name="Hattori M."/>
            <person name="Ohkuma M."/>
        </authorList>
    </citation>
    <scope>NUCLEOTIDE SEQUENCE [LARGE SCALE GENOMIC DNA]</scope>
    <source>
        <strain evidence="5">JCM 15548</strain>
    </source>
</reference>
<dbReference type="GO" id="GO:0005524">
    <property type="term" value="F:ATP binding"/>
    <property type="evidence" value="ECO:0007669"/>
    <property type="project" value="UniProtKB-KW"/>
</dbReference>
<dbReference type="InterPro" id="IPR050763">
    <property type="entry name" value="ABC_transporter_ATP-binding"/>
</dbReference>
<dbReference type="PANTHER" id="PTHR42711">
    <property type="entry name" value="ABC TRANSPORTER ATP-BINDING PROTEIN"/>
    <property type="match status" value="1"/>
</dbReference>
<accession>A0A0E9LRA8</accession>
<protein>
    <submittedName>
        <fullName evidence="5">ABC transporter</fullName>
    </submittedName>
</protein>
<comment type="caution">
    <text evidence="5">The sequence shown here is derived from an EMBL/GenBank/DDBJ whole genome shotgun (WGS) entry which is preliminary data.</text>
</comment>
<sequence>MIEVADIHKKFKEVNALDGVSFQVNKGELFGVIGPDGAGKTTLFRLIISLMLPDSVPSDCGDWIRLRITKRSAVSSVYAGALLAL</sequence>
<dbReference type="Gene3D" id="3.40.50.300">
    <property type="entry name" value="P-loop containing nucleotide triphosphate hydrolases"/>
    <property type="match status" value="1"/>
</dbReference>
<gene>
    <name evidence="5" type="ORF">JCM15548_14641</name>
</gene>
<evidence type="ECO:0000256" key="3">
    <source>
        <dbReference type="ARBA" id="ARBA00022840"/>
    </source>
</evidence>
<dbReference type="PANTHER" id="PTHR42711:SF18">
    <property type="entry name" value="ABC TRANSPORTER, ATP-BINDING PROTEIN"/>
    <property type="match status" value="1"/>
</dbReference>
<dbReference type="EMBL" id="BAZW01000101">
    <property type="protein sequence ID" value="GAO27789.1"/>
    <property type="molecule type" value="Genomic_DNA"/>
</dbReference>
<keyword evidence="6" id="KW-1185">Reference proteome</keyword>
<dbReference type="InterPro" id="IPR003439">
    <property type="entry name" value="ABC_transporter-like_ATP-bd"/>
</dbReference>
<proteinExistence type="predicted"/>
<keyword evidence="2" id="KW-0547">Nucleotide-binding</keyword>
<dbReference type="GO" id="GO:0016887">
    <property type="term" value="F:ATP hydrolysis activity"/>
    <property type="evidence" value="ECO:0007669"/>
    <property type="project" value="InterPro"/>
</dbReference>
<evidence type="ECO:0000256" key="2">
    <source>
        <dbReference type="ARBA" id="ARBA00022741"/>
    </source>
</evidence>
<dbReference type="AlphaFoldDB" id="A0A0E9LRA8"/>